<name>A0A378ZTK7_9HYPH</name>
<dbReference type="Pfam" id="PF01925">
    <property type="entry name" value="TauE"/>
    <property type="match status" value="1"/>
</dbReference>
<evidence type="ECO:0000313" key="6">
    <source>
        <dbReference type="EMBL" id="SUB00353.1"/>
    </source>
</evidence>
<protein>
    <recommendedName>
        <fullName evidence="5">Probable membrane transporter protein</fullName>
    </recommendedName>
</protein>
<feature type="transmembrane region" description="Helical" evidence="5">
    <location>
        <begin position="155"/>
        <end position="176"/>
    </location>
</feature>
<feature type="transmembrane region" description="Helical" evidence="5">
    <location>
        <begin position="254"/>
        <end position="272"/>
    </location>
</feature>
<organism evidence="6 7">
    <name type="scientific">Pannonibacter phragmitetus</name>
    <dbReference type="NCBI Taxonomy" id="121719"/>
    <lineage>
        <taxon>Bacteria</taxon>
        <taxon>Pseudomonadati</taxon>
        <taxon>Pseudomonadota</taxon>
        <taxon>Alphaproteobacteria</taxon>
        <taxon>Hyphomicrobiales</taxon>
        <taxon>Stappiaceae</taxon>
        <taxon>Pannonibacter</taxon>
    </lineage>
</organism>
<keyword evidence="4 5" id="KW-0472">Membrane</keyword>
<feature type="transmembrane region" description="Helical" evidence="5">
    <location>
        <begin position="12"/>
        <end position="44"/>
    </location>
</feature>
<feature type="transmembrane region" description="Helical" evidence="5">
    <location>
        <begin position="56"/>
        <end position="74"/>
    </location>
</feature>
<dbReference type="PANTHER" id="PTHR43483:SF3">
    <property type="entry name" value="MEMBRANE TRANSPORTER PROTEIN HI_0806-RELATED"/>
    <property type="match status" value="1"/>
</dbReference>
<sequence>MDMSLLTGETLGLVAALIASGIIAGLMAGLFGIGGGAVLVPVLYQFLAILGVDESVRMHVAVATSLGIIVPTSLRSFFAHKARGAVDMELLKSWLIPLPLGVVAASLVAAHVSGQGLKGIFAVIAVAVSLRMFFNRDSWRLGNDIPGFPIRPLCGALIGFFSTLMGIGGGVMNNTFMTLYGRPIHQAVATSAGTGVLISIPGVIGMVWAGWGEPLLPQFSLGYVNLLGVAVIMPLTTLAAPYGVKLAHRMPKRALELAFGTFLMLVAIRFGIGLL</sequence>
<feature type="transmembrane region" description="Helical" evidence="5">
    <location>
        <begin position="223"/>
        <end position="242"/>
    </location>
</feature>
<feature type="transmembrane region" description="Helical" evidence="5">
    <location>
        <begin position="94"/>
        <end position="112"/>
    </location>
</feature>
<proteinExistence type="inferred from homology"/>
<dbReference type="EMBL" id="UGSK01000001">
    <property type="protein sequence ID" value="SUB00353.1"/>
    <property type="molecule type" value="Genomic_DNA"/>
</dbReference>
<evidence type="ECO:0000313" key="7">
    <source>
        <dbReference type="Proteomes" id="UP000255000"/>
    </source>
</evidence>
<keyword evidence="3 5" id="KW-1133">Transmembrane helix</keyword>
<keyword evidence="2 5" id="KW-0812">Transmembrane</keyword>
<dbReference type="GO" id="GO:0005886">
    <property type="term" value="C:plasma membrane"/>
    <property type="evidence" value="ECO:0007669"/>
    <property type="project" value="UniProtKB-SubCell"/>
</dbReference>
<comment type="similarity">
    <text evidence="5">Belongs to the 4-toluene sulfonate uptake permease (TSUP) (TC 2.A.102) family.</text>
</comment>
<accession>A0A378ZTK7</accession>
<gene>
    <name evidence="6" type="ORF">NCTC13350_01265</name>
</gene>
<dbReference type="PANTHER" id="PTHR43483">
    <property type="entry name" value="MEMBRANE TRANSPORTER PROTEIN HI_0806-RELATED"/>
    <property type="match status" value="1"/>
</dbReference>
<dbReference type="AlphaFoldDB" id="A0A378ZTK7"/>
<reference evidence="6 7" key="1">
    <citation type="submission" date="2018-06" db="EMBL/GenBank/DDBJ databases">
        <authorList>
            <consortium name="Pathogen Informatics"/>
            <person name="Doyle S."/>
        </authorList>
    </citation>
    <scope>NUCLEOTIDE SEQUENCE [LARGE SCALE GENOMIC DNA]</scope>
    <source>
        <strain evidence="6 7">NCTC13350</strain>
    </source>
</reference>
<evidence type="ECO:0000256" key="3">
    <source>
        <dbReference type="ARBA" id="ARBA00022989"/>
    </source>
</evidence>
<evidence type="ECO:0000256" key="1">
    <source>
        <dbReference type="ARBA" id="ARBA00004141"/>
    </source>
</evidence>
<evidence type="ECO:0000256" key="5">
    <source>
        <dbReference type="RuleBase" id="RU363041"/>
    </source>
</evidence>
<dbReference type="Proteomes" id="UP000255000">
    <property type="component" value="Unassembled WGS sequence"/>
</dbReference>
<feature type="transmembrane region" description="Helical" evidence="5">
    <location>
        <begin position="188"/>
        <end position="211"/>
    </location>
</feature>
<dbReference type="InterPro" id="IPR002781">
    <property type="entry name" value="TM_pro_TauE-like"/>
</dbReference>
<comment type="subcellular location">
    <subcellularLocation>
        <location evidence="5">Cell membrane</location>
        <topology evidence="5">Multi-pass membrane protein</topology>
    </subcellularLocation>
    <subcellularLocation>
        <location evidence="1">Membrane</location>
        <topology evidence="1">Multi-pass membrane protein</topology>
    </subcellularLocation>
</comment>
<evidence type="ECO:0000256" key="4">
    <source>
        <dbReference type="ARBA" id="ARBA00023136"/>
    </source>
</evidence>
<keyword evidence="5" id="KW-1003">Cell membrane</keyword>
<evidence type="ECO:0000256" key="2">
    <source>
        <dbReference type="ARBA" id="ARBA00022692"/>
    </source>
</evidence>